<gene>
    <name evidence="2" type="ORF">F4694_006550</name>
</gene>
<evidence type="ECO:0000313" key="2">
    <source>
        <dbReference type="EMBL" id="NYE09647.1"/>
    </source>
</evidence>
<evidence type="ECO:0000256" key="1">
    <source>
        <dbReference type="SAM" id="Phobius"/>
    </source>
</evidence>
<comment type="caution">
    <text evidence="2">The sequence shown here is derived from an EMBL/GenBank/DDBJ whole genome shotgun (WGS) entry which is preliminary data.</text>
</comment>
<keyword evidence="1" id="KW-0472">Membrane</keyword>
<keyword evidence="1" id="KW-0812">Transmembrane</keyword>
<organism evidence="2 3">
    <name type="scientific">Neobacillus niacini</name>
    <dbReference type="NCBI Taxonomy" id="86668"/>
    <lineage>
        <taxon>Bacteria</taxon>
        <taxon>Bacillati</taxon>
        <taxon>Bacillota</taxon>
        <taxon>Bacilli</taxon>
        <taxon>Bacillales</taxon>
        <taxon>Bacillaceae</taxon>
        <taxon>Neobacillus</taxon>
    </lineage>
</organism>
<dbReference type="Proteomes" id="UP000548423">
    <property type="component" value="Unassembled WGS sequence"/>
</dbReference>
<accession>A0A852TQ85</accession>
<dbReference type="AlphaFoldDB" id="A0A852TQ85"/>
<dbReference type="EMBL" id="JACCBX010000026">
    <property type="protein sequence ID" value="NYE09647.1"/>
    <property type="molecule type" value="Genomic_DNA"/>
</dbReference>
<sequence length="42" mass="4791">MRSENQFVVIICLGLLSMIINIIFSGIIISQNNNIKQQQNKN</sequence>
<reference evidence="3" key="2">
    <citation type="submission" date="2020-08" db="EMBL/GenBank/DDBJ databases">
        <title>The Agave Microbiome: Exploring the role of microbial communities in plant adaptations to desert environments.</title>
        <authorList>
            <person name="Partida-Martinez L.P."/>
        </authorList>
    </citation>
    <scope>NUCLEOTIDE SEQUENCE [LARGE SCALE GENOMIC DNA]</scope>
    <source>
        <strain evidence="3">AT2.8</strain>
    </source>
</reference>
<feature type="transmembrane region" description="Helical" evidence="1">
    <location>
        <begin position="6"/>
        <end position="29"/>
    </location>
</feature>
<name>A0A852TQ85_9BACI</name>
<proteinExistence type="predicted"/>
<reference evidence="3" key="1">
    <citation type="submission" date="2020-07" db="EMBL/GenBank/DDBJ databases">
        <authorList>
            <person name="Partida-Martinez L."/>
            <person name="Huntemann M."/>
            <person name="Clum A."/>
            <person name="Wang J."/>
            <person name="Palaniappan K."/>
            <person name="Ritter S."/>
            <person name="Chen I.-M."/>
            <person name="Stamatis D."/>
            <person name="Reddy T."/>
            <person name="O'Malley R."/>
            <person name="Daum C."/>
            <person name="Shapiro N."/>
            <person name="Ivanova N."/>
            <person name="Kyrpides N."/>
            <person name="Woyke T."/>
        </authorList>
    </citation>
    <scope>NUCLEOTIDE SEQUENCE [LARGE SCALE GENOMIC DNA]</scope>
    <source>
        <strain evidence="3">AT2.8</strain>
    </source>
</reference>
<evidence type="ECO:0000313" key="3">
    <source>
        <dbReference type="Proteomes" id="UP000548423"/>
    </source>
</evidence>
<keyword evidence="1" id="KW-1133">Transmembrane helix</keyword>
<protein>
    <submittedName>
        <fullName evidence="2">Uncharacterized protein</fullName>
    </submittedName>
</protein>